<dbReference type="GO" id="GO:0016787">
    <property type="term" value="F:hydrolase activity"/>
    <property type="evidence" value="ECO:0007669"/>
    <property type="project" value="UniProtKB-KW"/>
</dbReference>
<proteinExistence type="predicted"/>
<evidence type="ECO:0000313" key="9">
    <source>
        <dbReference type="Proteomes" id="UP000765509"/>
    </source>
</evidence>
<feature type="domain" description="Reverse transcriptase RNase H-like" evidence="7">
    <location>
        <begin position="2"/>
        <end position="54"/>
    </location>
</feature>
<evidence type="ECO:0000256" key="2">
    <source>
        <dbReference type="ARBA" id="ARBA00022695"/>
    </source>
</evidence>
<keyword evidence="9" id="KW-1185">Reference proteome</keyword>
<evidence type="ECO:0000313" key="8">
    <source>
        <dbReference type="EMBL" id="MBW0531269.1"/>
    </source>
</evidence>
<evidence type="ECO:0000259" key="7">
    <source>
        <dbReference type="Pfam" id="PF17917"/>
    </source>
</evidence>
<sequence length="135" mass="15455">MECLSLVWALEKLYYYLNGSVFEVITYCNAVNSLLNIKAPNRHMLRWKNAIQEYRGNMTIVHKSGNIHKNSEGLSIWALTNSPENPAYVPTSAEPQIKIEGIDIIDVGTEFSKEVRESYKQDTDCHIITSLLDKY</sequence>
<comment type="caution">
    <text evidence="8">The sequence shown here is derived from an EMBL/GenBank/DDBJ whole genome shotgun (WGS) entry which is preliminary data.</text>
</comment>
<evidence type="ECO:0000256" key="4">
    <source>
        <dbReference type="ARBA" id="ARBA00022759"/>
    </source>
</evidence>
<keyword evidence="5" id="KW-0378">Hydrolase</keyword>
<keyword evidence="6" id="KW-0695">RNA-directed DNA polymerase</keyword>
<name>A0A9Q3F1W9_9BASI</name>
<dbReference type="AlphaFoldDB" id="A0A9Q3F1W9"/>
<evidence type="ECO:0000256" key="6">
    <source>
        <dbReference type="ARBA" id="ARBA00022918"/>
    </source>
</evidence>
<dbReference type="Proteomes" id="UP000765509">
    <property type="component" value="Unassembled WGS sequence"/>
</dbReference>
<dbReference type="GO" id="GO:0003964">
    <property type="term" value="F:RNA-directed DNA polymerase activity"/>
    <property type="evidence" value="ECO:0007669"/>
    <property type="project" value="UniProtKB-KW"/>
</dbReference>
<dbReference type="GO" id="GO:0004519">
    <property type="term" value="F:endonuclease activity"/>
    <property type="evidence" value="ECO:0007669"/>
    <property type="project" value="UniProtKB-KW"/>
</dbReference>
<keyword evidence="1" id="KW-0808">Transferase</keyword>
<reference evidence="8" key="1">
    <citation type="submission" date="2021-03" db="EMBL/GenBank/DDBJ databases">
        <title>Draft genome sequence of rust myrtle Austropuccinia psidii MF-1, a brazilian biotype.</title>
        <authorList>
            <person name="Quecine M.C."/>
            <person name="Pachon D.M.R."/>
            <person name="Bonatelli M.L."/>
            <person name="Correr F.H."/>
            <person name="Franceschini L.M."/>
            <person name="Leite T.F."/>
            <person name="Margarido G.R.A."/>
            <person name="Almeida C.A."/>
            <person name="Ferrarezi J.A."/>
            <person name="Labate C.A."/>
        </authorList>
    </citation>
    <scope>NUCLEOTIDE SEQUENCE</scope>
    <source>
        <strain evidence="8">MF-1</strain>
    </source>
</reference>
<dbReference type="Pfam" id="PF17917">
    <property type="entry name" value="RT_RNaseH"/>
    <property type="match status" value="1"/>
</dbReference>
<accession>A0A9Q3F1W9</accession>
<dbReference type="InterPro" id="IPR041373">
    <property type="entry name" value="RT_RNaseH"/>
</dbReference>
<organism evidence="8 9">
    <name type="scientific">Austropuccinia psidii MF-1</name>
    <dbReference type="NCBI Taxonomy" id="1389203"/>
    <lineage>
        <taxon>Eukaryota</taxon>
        <taxon>Fungi</taxon>
        <taxon>Dikarya</taxon>
        <taxon>Basidiomycota</taxon>
        <taxon>Pucciniomycotina</taxon>
        <taxon>Pucciniomycetes</taxon>
        <taxon>Pucciniales</taxon>
        <taxon>Sphaerophragmiaceae</taxon>
        <taxon>Austropuccinia</taxon>
    </lineage>
</organism>
<evidence type="ECO:0000256" key="1">
    <source>
        <dbReference type="ARBA" id="ARBA00022679"/>
    </source>
</evidence>
<keyword evidence="3" id="KW-0540">Nuclease</keyword>
<evidence type="ECO:0000256" key="5">
    <source>
        <dbReference type="ARBA" id="ARBA00022801"/>
    </source>
</evidence>
<keyword evidence="2" id="KW-0548">Nucleotidyltransferase</keyword>
<gene>
    <name evidence="8" type="ORF">O181_070984</name>
</gene>
<protein>
    <recommendedName>
        <fullName evidence="7">Reverse transcriptase RNase H-like domain-containing protein</fullName>
    </recommendedName>
</protein>
<evidence type="ECO:0000256" key="3">
    <source>
        <dbReference type="ARBA" id="ARBA00022722"/>
    </source>
</evidence>
<dbReference type="EMBL" id="AVOT02036701">
    <property type="protein sequence ID" value="MBW0531269.1"/>
    <property type="molecule type" value="Genomic_DNA"/>
</dbReference>
<keyword evidence="4" id="KW-0255">Endonuclease</keyword>